<name>A0ABS8N4W5_9CLOT</name>
<keyword evidence="8" id="KW-0275">Fatty acid biosynthesis</keyword>
<keyword evidence="6" id="KW-0560">Oxidoreductase</keyword>
<dbReference type="InterPro" id="IPR020904">
    <property type="entry name" value="Sc_DH/Rdtase_CS"/>
</dbReference>
<evidence type="ECO:0000256" key="2">
    <source>
        <dbReference type="ARBA" id="ARBA00006484"/>
    </source>
</evidence>
<comment type="pathway">
    <text evidence="1">Lipid metabolism; fatty acid biosynthesis.</text>
</comment>
<keyword evidence="5" id="KW-0521">NADP</keyword>
<evidence type="ECO:0000313" key="10">
    <source>
        <dbReference type="Proteomes" id="UP001165422"/>
    </source>
</evidence>
<reference evidence="9" key="1">
    <citation type="submission" date="2021-11" db="EMBL/GenBank/DDBJ databases">
        <authorList>
            <person name="Qingchun L."/>
            <person name="Dong Z."/>
            <person name="Zongwei Q."/>
            <person name="Jia Z."/>
            <person name="Duotao L."/>
        </authorList>
    </citation>
    <scope>NUCLEOTIDE SEQUENCE</scope>
    <source>
        <strain evidence="9">WLY-B-L2</strain>
    </source>
</reference>
<evidence type="ECO:0000256" key="6">
    <source>
        <dbReference type="ARBA" id="ARBA00023002"/>
    </source>
</evidence>
<comment type="caution">
    <text evidence="9">The sequence shown here is derived from an EMBL/GenBank/DDBJ whole genome shotgun (WGS) entry which is preliminary data.</text>
</comment>
<dbReference type="PANTHER" id="PTHR43086">
    <property type="entry name" value="VERY-LONG-CHAIN 3-OXOOACYL-COA REDUCTASE"/>
    <property type="match status" value="1"/>
</dbReference>
<dbReference type="Proteomes" id="UP001165422">
    <property type="component" value="Unassembled WGS sequence"/>
</dbReference>
<keyword evidence="7" id="KW-0443">Lipid metabolism</keyword>
<dbReference type="InterPro" id="IPR036291">
    <property type="entry name" value="NAD(P)-bd_dom_sf"/>
</dbReference>
<dbReference type="SUPFAM" id="SSF51735">
    <property type="entry name" value="NAD(P)-binding Rossmann-fold domains"/>
    <property type="match status" value="1"/>
</dbReference>
<accession>A0ABS8N4W5</accession>
<gene>
    <name evidence="9" type="ORF">LN736_07525</name>
</gene>
<evidence type="ECO:0000256" key="4">
    <source>
        <dbReference type="ARBA" id="ARBA00022832"/>
    </source>
</evidence>
<keyword evidence="4" id="KW-0276">Fatty acid metabolism</keyword>
<dbReference type="RefSeq" id="WP_229981278.1">
    <property type="nucleotide sequence ID" value="NZ_JAJJPB010000007.1"/>
</dbReference>
<keyword evidence="10" id="KW-1185">Reference proteome</keyword>
<evidence type="ECO:0000256" key="8">
    <source>
        <dbReference type="ARBA" id="ARBA00023160"/>
    </source>
</evidence>
<protein>
    <submittedName>
        <fullName evidence="9">SDR family NAD(P)-dependent oxidoreductase</fullName>
    </submittedName>
</protein>
<proteinExistence type="inferred from homology"/>
<evidence type="ECO:0000256" key="1">
    <source>
        <dbReference type="ARBA" id="ARBA00005194"/>
    </source>
</evidence>
<organism evidence="9 10">
    <name type="scientific">Clostridium aromativorans</name>
    <dbReference type="NCBI Taxonomy" id="2836848"/>
    <lineage>
        <taxon>Bacteria</taxon>
        <taxon>Bacillati</taxon>
        <taxon>Bacillota</taxon>
        <taxon>Clostridia</taxon>
        <taxon>Eubacteriales</taxon>
        <taxon>Clostridiaceae</taxon>
        <taxon>Clostridium</taxon>
    </lineage>
</organism>
<comment type="similarity">
    <text evidence="2">Belongs to the short-chain dehydrogenases/reductases (SDR) family.</text>
</comment>
<dbReference type="PANTHER" id="PTHR43086:SF2">
    <property type="entry name" value="HYDROXYSTEROID DEHYDROGENASE-LIKE PROTEIN 1"/>
    <property type="match status" value="1"/>
</dbReference>
<dbReference type="InterPro" id="IPR002347">
    <property type="entry name" value="SDR_fam"/>
</dbReference>
<dbReference type="PRINTS" id="PR00081">
    <property type="entry name" value="GDHRDH"/>
</dbReference>
<sequence length="252" mass="28311">MRIAIVTGASSGLGKEFTGEIIEKYRELDEIWLIARRKERLEEIRQKYSDKEIRLVPMDLGKEESFVEFEKILDENKPDIRILVSNAGVGTRGKFEEKDLKSQLNMINLNVMGCTAITRLCLPYMKKGSFIVETCSVSSFVPNPNMAVYSGTKAFVLYFSRAIREELKSRGINVCALCPGNMASEMAILSEAQGKKSVVNKLPYLDMKNVARDSLKAAQGGKAVYTPGAFYKFYRVISKLFPHNLVVPFAKV</sequence>
<keyword evidence="3" id="KW-0444">Lipid biosynthesis</keyword>
<evidence type="ECO:0000256" key="3">
    <source>
        <dbReference type="ARBA" id="ARBA00022516"/>
    </source>
</evidence>
<dbReference type="EMBL" id="JAJJPB010000007">
    <property type="protein sequence ID" value="MCC9294706.1"/>
    <property type="molecule type" value="Genomic_DNA"/>
</dbReference>
<dbReference type="PROSITE" id="PS00061">
    <property type="entry name" value="ADH_SHORT"/>
    <property type="match status" value="1"/>
</dbReference>
<evidence type="ECO:0000313" key="9">
    <source>
        <dbReference type="EMBL" id="MCC9294706.1"/>
    </source>
</evidence>
<evidence type="ECO:0000256" key="7">
    <source>
        <dbReference type="ARBA" id="ARBA00023098"/>
    </source>
</evidence>
<dbReference type="Gene3D" id="3.40.50.720">
    <property type="entry name" value="NAD(P)-binding Rossmann-like Domain"/>
    <property type="match status" value="1"/>
</dbReference>
<evidence type="ECO:0000256" key="5">
    <source>
        <dbReference type="ARBA" id="ARBA00022857"/>
    </source>
</evidence>
<dbReference type="Pfam" id="PF00106">
    <property type="entry name" value="adh_short"/>
    <property type="match status" value="1"/>
</dbReference>